<reference evidence="3 4" key="1">
    <citation type="submission" date="2020-03" db="EMBL/GenBank/DDBJ databases">
        <authorList>
            <person name="Bakhshi Ganjeh M."/>
        </authorList>
    </citation>
    <scope>NUCLEOTIDE SEQUENCE [LARGE SCALE GENOMIC DNA]</scope>
    <source>
        <strain evidence="4">Iran 50</strain>
    </source>
</reference>
<evidence type="ECO:0000256" key="1">
    <source>
        <dbReference type="SAM" id="Phobius"/>
    </source>
</evidence>
<dbReference type="Proteomes" id="UP000671960">
    <property type="component" value="Chromosome"/>
</dbReference>
<keyword evidence="1" id="KW-1133">Transmembrane helix</keyword>
<keyword evidence="3" id="KW-0808">Transferase</keyword>
<sequence length="371" mass="41992">MKPDFSRQTPGYLQFTPGRPLSLWHRCIARLLVRFYYSSLRFVTPYGRPLASFDGETPTLLLASHRNGATDGWIFNQLLPTAQFLTSVQLLRSRFLRLMFAGIPVVRDKDRVRYGYSRAQAGNPILQAIAHLKLGGSVIIFPEGTSEWGPGPQPYQEGAAKIIRRLMQEQCRFQVIVAGSFYQAPDRFGSALELLVSDPLALPEQGEDSIAHWEMRIMQSLSCSLDRVSVTCRDEPMLERVARQACYRSRIDGSYALAFKQAEQQALKGRAPEPTRAETSRASMNILQWVAWTVFIFTLLPVWLCGWWAGRRADGRNTTTFFRLAGGFGMALVWLPCLAVAAFIYPWLLPLYGVAVWGWRQRGKFAAMNLE</sequence>
<dbReference type="SMART" id="SM00563">
    <property type="entry name" value="PlsC"/>
    <property type="match status" value="1"/>
</dbReference>
<evidence type="ECO:0000313" key="3">
    <source>
        <dbReference type="EMBL" id="QTF06960.1"/>
    </source>
</evidence>
<keyword evidence="3" id="KW-0012">Acyltransferase</keyword>
<protein>
    <submittedName>
        <fullName evidence="3">Glycerol acyltransferase</fullName>
    </submittedName>
</protein>
<keyword evidence="4" id="KW-1185">Reference proteome</keyword>
<feature type="domain" description="Phospholipid/glycerol acyltransferase" evidence="2">
    <location>
        <begin position="59"/>
        <end position="181"/>
    </location>
</feature>
<evidence type="ECO:0000313" key="4">
    <source>
        <dbReference type="Proteomes" id="UP000671960"/>
    </source>
</evidence>
<feature type="transmembrane region" description="Helical" evidence="1">
    <location>
        <begin position="289"/>
        <end position="309"/>
    </location>
</feature>
<dbReference type="EMBL" id="CP050854">
    <property type="protein sequence ID" value="QTF06960.1"/>
    <property type="molecule type" value="Genomic_DNA"/>
</dbReference>
<proteinExistence type="predicted"/>
<organism evidence="3 4">
    <name type="scientific">Brenneria izadpanahii</name>
    <dbReference type="NCBI Taxonomy" id="2722756"/>
    <lineage>
        <taxon>Bacteria</taxon>
        <taxon>Pseudomonadati</taxon>
        <taxon>Pseudomonadota</taxon>
        <taxon>Gammaproteobacteria</taxon>
        <taxon>Enterobacterales</taxon>
        <taxon>Pectobacteriaceae</taxon>
        <taxon>Brenneria</taxon>
    </lineage>
</organism>
<dbReference type="GO" id="GO:0016746">
    <property type="term" value="F:acyltransferase activity"/>
    <property type="evidence" value="ECO:0007669"/>
    <property type="project" value="UniProtKB-KW"/>
</dbReference>
<name>A0ABX7UNX6_9GAMM</name>
<keyword evidence="1" id="KW-0812">Transmembrane</keyword>
<dbReference type="RefSeq" id="WP_208229605.1">
    <property type="nucleotide sequence ID" value="NZ_CP050854.1"/>
</dbReference>
<dbReference type="SUPFAM" id="SSF69593">
    <property type="entry name" value="Glycerol-3-phosphate (1)-acyltransferase"/>
    <property type="match status" value="1"/>
</dbReference>
<feature type="transmembrane region" description="Helical" evidence="1">
    <location>
        <begin position="321"/>
        <end position="348"/>
    </location>
</feature>
<gene>
    <name evidence="3" type="ORF">HC231_02680</name>
</gene>
<dbReference type="InterPro" id="IPR002123">
    <property type="entry name" value="Plipid/glycerol_acylTrfase"/>
</dbReference>
<keyword evidence="1" id="KW-0472">Membrane</keyword>
<evidence type="ECO:0000259" key="2">
    <source>
        <dbReference type="SMART" id="SM00563"/>
    </source>
</evidence>
<accession>A0ABX7UNX6</accession>